<organism evidence="2 3">
    <name type="scientific">Cytobacillus horneckiae</name>
    <dbReference type="NCBI Taxonomy" id="549687"/>
    <lineage>
        <taxon>Bacteria</taxon>
        <taxon>Bacillati</taxon>
        <taxon>Bacillota</taxon>
        <taxon>Bacilli</taxon>
        <taxon>Bacillales</taxon>
        <taxon>Bacillaceae</taxon>
        <taxon>Cytobacillus</taxon>
    </lineage>
</organism>
<reference evidence="2 3" key="1">
    <citation type="journal article" date="2010" name="Int. J. Syst. Evol. Microbiol.">
        <title>Bacillus horneckiae sp. nov., isolated from a spacecraft-assembly clean room.</title>
        <authorList>
            <person name="Vaishampayan P."/>
            <person name="Probst A."/>
            <person name="Krishnamurthi S."/>
            <person name="Ghosh S."/>
            <person name="Osman S."/>
            <person name="McDowall A."/>
            <person name="Ruckmani A."/>
            <person name="Mayilraj S."/>
            <person name="Venkateswaran K."/>
        </authorList>
    </citation>
    <scope>NUCLEOTIDE SEQUENCE [LARGE SCALE GENOMIC DNA]</scope>
    <source>
        <strain evidence="3">1PO1SC</strain>
    </source>
</reference>
<feature type="domain" description="Rhodanese" evidence="1">
    <location>
        <begin position="39"/>
        <end position="119"/>
    </location>
</feature>
<dbReference type="EMBL" id="PISD01000008">
    <property type="protein sequence ID" value="PKG30317.1"/>
    <property type="molecule type" value="Genomic_DNA"/>
</dbReference>
<dbReference type="Pfam" id="PF00581">
    <property type="entry name" value="Rhodanese"/>
    <property type="match status" value="1"/>
</dbReference>
<dbReference type="InterPro" id="IPR001763">
    <property type="entry name" value="Rhodanese-like_dom"/>
</dbReference>
<dbReference type="InterPro" id="IPR050229">
    <property type="entry name" value="GlpE_sulfurtransferase"/>
</dbReference>
<dbReference type="Gene3D" id="3.40.250.10">
    <property type="entry name" value="Rhodanese-like domain"/>
    <property type="match status" value="1"/>
</dbReference>
<dbReference type="PANTHER" id="PTHR43031:SF17">
    <property type="entry name" value="SULFURTRANSFERASE YTWF-RELATED"/>
    <property type="match status" value="1"/>
</dbReference>
<accession>A0A2N0ZLC8</accession>
<sequence length="120" mass="13623">MESIVYIFIALIAVFLLKHILPARGVRQITPAQLKNELRIKGKQFIDVRTAGEYKSRSIRQFKNIPLHELAENTSLLSKEEEVIVICASGMRSNKASKLLRKLGYKRITNVKGGMNAWRG</sequence>
<gene>
    <name evidence="2" type="ORF">CWS20_04815</name>
</gene>
<dbReference type="PROSITE" id="PS50206">
    <property type="entry name" value="RHODANESE_3"/>
    <property type="match status" value="1"/>
</dbReference>
<evidence type="ECO:0000313" key="2">
    <source>
        <dbReference type="EMBL" id="PKG30317.1"/>
    </source>
</evidence>
<dbReference type="AlphaFoldDB" id="A0A2N0ZLC8"/>
<dbReference type="InterPro" id="IPR036873">
    <property type="entry name" value="Rhodanese-like_dom_sf"/>
</dbReference>
<dbReference type="Proteomes" id="UP000233343">
    <property type="component" value="Unassembled WGS sequence"/>
</dbReference>
<protein>
    <submittedName>
        <fullName evidence="2">Rhodanese-like domain-containing protein</fullName>
    </submittedName>
</protein>
<dbReference type="SUPFAM" id="SSF52821">
    <property type="entry name" value="Rhodanese/Cell cycle control phosphatase"/>
    <property type="match status" value="1"/>
</dbReference>
<proteinExistence type="predicted"/>
<comment type="caution">
    <text evidence="2">The sequence shown here is derived from an EMBL/GenBank/DDBJ whole genome shotgun (WGS) entry which is preliminary data.</text>
</comment>
<dbReference type="PANTHER" id="PTHR43031">
    <property type="entry name" value="FAD-DEPENDENT OXIDOREDUCTASE"/>
    <property type="match status" value="1"/>
</dbReference>
<dbReference type="CDD" id="cd00158">
    <property type="entry name" value="RHOD"/>
    <property type="match status" value="1"/>
</dbReference>
<name>A0A2N0ZLC8_9BACI</name>
<keyword evidence="3" id="KW-1185">Reference proteome</keyword>
<dbReference type="RefSeq" id="WP_066199518.1">
    <property type="nucleotide sequence ID" value="NZ_JAFDQP010000002.1"/>
</dbReference>
<dbReference type="SMART" id="SM00450">
    <property type="entry name" value="RHOD"/>
    <property type="match status" value="1"/>
</dbReference>
<evidence type="ECO:0000259" key="1">
    <source>
        <dbReference type="PROSITE" id="PS50206"/>
    </source>
</evidence>
<evidence type="ECO:0000313" key="3">
    <source>
        <dbReference type="Proteomes" id="UP000233343"/>
    </source>
</evidence>